<evidence type="ECO:0000313" key="1">
    <source>
        <dbReference type="EMBL" id="ADW69033.1"/>
    </source>
</evidence>
<protein>
    <submittedName>
        <fullName evidence="1">Uncharacterized protein</fullName>
    </submittedName>
</protein>
<gene>
    <name evidence="1" type="ordered locus">AciX9_1987</name>
</gene>
<name>E8X179_GRATM</name>
<reference evidence="2" key="1">
    <citation type="submission" date="2011-01" db="EMBL/GenBank/DDBJ databases">
        <title>Complete sequence of chromosome of Acidobacterium sp. MP5ACTX9.</title>
        <authorList>
            <consortium name="US DOE Joint Genome Institute"/>
            <person name="Lucas S."/>
            <person name="Copeland A."/>
            <person name="Lapidus A."/>
            <person name="Cheng J.-F."/>
            <person name="Goodwin L."/>
            <person name="Pitluck S."/>
            <person name="Teshima H."/>
            <person name="Detter J.C."/>
            <person name="Han C."/>
            <person name="Tapia R."/>
            <person name="Land M."/>
            <person name="Hauser L."/>
            <person name="Kyrpides N."/>
            <person name="Ivanova N."/>
            <person name="Ovchinnikova G."/>
            <person name="Pagani I."/>
            <person name="Rawat S.R."/>
            <person name="Mannisto M."/>
            <person name="Haggblom M.M."/>
            <person name="Woyke T."/>
        </authorList>
    </citation>
    <scope>NUCLEOTIDE SEQUENCE [LARGE SCALE GENOMIC DNA]</scope>
    <source>
        <strain evidence="2">MP5ACTX9</strain>
    </source>
</reference>
<organism evidence="2">
    <name type="scientific">Granulicella tundricola (strain ATCC BAA-1859 / DSM 23138 / MP5ACTX9)</name>
    <dbReference type="NCBI Taxonomy" id="1198114"/>
    <lineage>
        <taxon>Bacteria</taxon>
        <taxon>Pseudomonadati</taxon>
        <taxon>Acidobacteriota</taxon>
        <taxon>Terriglobia</taxon>
        <taxon>Terriglobales</taxon>
        <taxon>Acidobacteriaceae</taxon>
        <taxon>Granulicella</taxon>
    </lineage>
</organism>
<dbReference type="STRING" id="1198114.AciX9_1987"/>
<dbReference type="EMBL" id="CP002480">
    <property type="protein sequence ID" value="ADW69033.1"/>
    <property type="molecule type" value="Genomic_DNA"/>
</dbReference>
<dbReference type="PaxDb" id="1198114-AciX9_1987"/>
<dbReference type="Proteomes" id="UP000000343">
    <property type="component" value="Chromosome"/>
</dbReference>
<proteinExistence type="predicted"/>
<dbReference type="RefSeq" id="WP_013580352.1">
    <property type="nucleotide sequence ID" value="NC_015064.1"/>
</dbReference>
<dbReference type="AlphaFoldDB" id="E8X179"/>
<keyword evidence="2" id="KW-1185">Reference proteome</keyword>
<dbReference type="KEGG" id="acm:AciX9_1987"/>
<evidence type="ECO:0000313" key="2">
    <source>
        <dbReference type="Proteomes" id="UP000000343"/>
    </source>
</evidence>
<dbReference type="HOGENOM" id="CLU_2342809_0_0_0"/>
<sequence>MDERTIVSVADEQQAGQVNEVRQHDLRFLAQWKSIEEYPACPVGIGILKQMAEASPGAYELALSKGMDRPDHPLLIRNPHWRAFVAHYQACENCNEV</sequence>
<accession>E8X179</accession>